<reference evidence="3" key="1">
    <citation type="submission" date="2011-12" db="EMBL/GenBank/DDBJ databases">
        <title>Complete genome sequence of Streptomyces cattleya strain DSM 46488.</title>
        <authorList>
            <person name="Ou H.-Y."/>
            <person name="Li P."/>
            <person name="Zhao C."/>
            <person name="O'Hagan D."/>
            <person name="Deng Z."/>
        </authorList>
    </citation>
    <scope>NUCLEOTIDE SEQUENCE [LARGE SCALE GENOMIC DNA]</scope>
    <source>
        <strain evidence="3">ATCC 35852 / DSM 46488 / JCM 4925 / NBRC 14057 / NRRL 8057</strain>
    </source>
</reference>
<evidence type="ECO:0000313" key="2">
    <source>
        <dbReference type="EMBL" id="AEW92776.1"/>
    </source>
</evidence>
<proteinExistence type="predicted"/>
<name>G8WNL4_STREN</name>
<protein>
    <submittedName>
        <fullName evidence="2">Uncharacterized protein</fullName>
    </submittedName>
</protein>
<accession>G8WNL4</accession>
<dbReference type="AlphaFoldDB" id="G8WNL4"/>
<evidence type="ECO:0000256" key="1">
    <source>
        <dbReference type="SAM" id="MobiDB-lite"/>
    </source>
</evidence>
<feature type="region of interest" description="Disordered" evidence="1">
    <location>
        <begin position="1"/>
        <end position="39"/>
    </location>
</feature>
<dbReference type="PATRIC" id="fig|1003195.29.peg.398"/>
<sequence>MTRPVDAVVGRGARRAGAVRRKAAGRPPSRPRAVGPAMP</sequence>
<gene>
    <name evidence="2" type="ordered locus">SCATT_04050</name>
</gene>
<evidence type="ECO:0000313" key="3">
    <source>
        <dbReference type="Proteomes" id="UP000007842"/>
    </source>
</evidence>
<dbReference type="EMBL" id="CP003219">
    <property type="protein sequence ID" value="AEW92776.1"/>
    <property type="molecule type" value="Genomic_DNA"/>
</dbReference>
<keyword evidence="3" id="KW-1185">Reference proteome</keyword>
<dbReference type="STRING" id="1003195.SCATT_04050"/>
<dbReference type="KEGG" id="scy:SCATT_04050"/>
<dbReference type="Proteomes" id="UP000007842">
    <property type="component" value="Chromosome"/>
</dbReference>
<dbReference type="HOGENOM" id="CLU_3317494_0_0_11"/>
<feature type="compositionally biased region" description="Basic residues" evidence="1">
    <location>
        <begin position="12"/>
        <end position="24"/>
    </location>
</feature>
<organism evidence="2 3">
    <name type="scientific">Streptantibioticus cattleyicolor (strain ATCC 35852 / DSM 46488 / JCM 4925 / NBRC 14057 / NRRL 8057)</name>
    <name type="common">Streptomyces cattleya</name>
    <dbReference type="NCBI Taxonomy" id="1003195"/>
    <lineage>
        <taxon>Bacteria</taxon>
        <taxon>Bacillati</taxon>
        <taxon>Actinomycetota</taxon>
        <taxon>Actinomycetes</taxon>
        <taxon>Kitasatosporales</taxon>
        <taxon>Streptomycetaceae</taxon>
        <taxon>Streptantibioticus</taxon>
    </lineage>
</organism>